<dbReference type="PANTHER" id="PTHR30363">
    <property type="entry name" value="HTH-TYPE TRANSCRIPTIONAL REGULATOR SRLR-RELATED"/>
    <property type="match status" value="1"/>
</dbReference>
<dbReference type="PROSITE" id="PS51000">
    <property type="entry name" value="HTH_DEOR_2"/>
    <property type="match status" value="1"/>
</dbReference>
<dbReference type="Gene3D" id="1.10.10.10">
    <property type="entry name" value="Winged helix-like DNA-binding domain superfamily/Winged helix DNA-binding domain"/>
    <property type="match status" value="1"/>
</dbReference>
<dbReference type="GO" id="GO:0003700">
    <property type="term" value="F:DNA-binding transcription factor activity"/>
    <property type="evidence" value="ECO:0007669"/>
    <property type="project" value="InterPro"/>
</dbReference>
<evidence type="ECO:0000256" key="3">
    <source>
        <dbReference type="ARBA" id="ARBA00023125"/>
    </source>
</evidence>
<evidence type="ECO:0000259" key="5">
    <source>
        <dbReference type="PROSITE" id="PS51000"/>
    </source>
</evidence>
<dbReference type="SUPFAM" id="SSF100950">
    <property type="entry name" value="NagB/RpiA/CoA transferase-like"/>
    <property type="match status" value="1"/>
</dbReference>
<dbReference type="SMART" id="SM00420">
    <property type="entry name" value="HTH_DEOR"/>
    <property type="match status" value="1"/>
</dbReference>
<dbReference type="InterPro" id="IPR014036">
    <property type="entry name" value="DeoR-like_C"/>
</dbReference>
<keyword evidence="2" id="KW-0805">Transcription regulation</keyword>
<feature type="domain" description="HTH deoR-type" evidence="5">
    <location>
        <begin position="8"/>
        <end position="63"/>
    </location>
</feature>
<dbReference type="PROSITE" id="PS00894">
    <property type="entry name" value="HTH_DEOR_1"/>
    <property type="match status" value="1"/>
</dbReference>
<comment type="caution">
    <text evidence="6">The sequence shown here is derived from an EMBL/GenBank/DDBJ whole genome shotgun (WGS) entry which is preliminary data.</text>
</comment>
<dbReference type="InterPro" id="IPR036390">
    <property type="entry name" value="WH_DNA-bd_sf"/>
</dbReference>
<evidence type="ECO:0000256" key="4">
    <source>
        <dbReference type="ARBA" id="ARBA00023163"/>
    </source>
</evidence>
<dbReference type="PRINTS" id="PR00037">
    <property type="entry name" value="HTHLACR"/>
</dbReference>
<dbReference type="Pfam" id="PF08220">
    <property type="entry name" value="HTH_DeoR"/>
    <property type="match status" value="1"/>
</dbReference>
<keyword evidence="3" id="KW-0238">DNA-binding</keyword>
<dbReference type="AlphaFoldDB" id="A0AAJ2ET47"/>
<dbReference type="SUPFAM" id="SSF46785">
    <property type="entry name" value="Winged helix' DNA-binding domain"/>
    <property type="match status" value="1"/>
</dbReference>
<evidence type="ECO:0000256" key="1">
    <source>
        <dbReference type="ARBA" id="ARBA00022491"/>
    </source>
</evidence>
<dbReference type="SMART" id="SM01134">
    <property type="entry name" value="DeoRC"/>
    <property type="match status" value="1"/>
</dbReference>
<gene>
    <name evidence="6" type="ORF">QE369_003811</name>
</gene>
<dbReference type="Pfam" id="PF00455">
    <property type="entry name" value="DeoRC"/>
    <property type="match status" value="1"/>
</dbReference>
<evidence type="ECO:0000313" key="7">
    <source>
        <dbReference type="Proteomes" id="UP001255601"/>
    </source>
</evidence>
<evidence type="ECO:0000313" key="6">
    <source>
        <dbReference type="EMBL" id="MDR6103614.1"/>
    </source>
</evidence>
<dbReference type="EMBL" id="JAVIZC010000003">
    <property type="protein sequence ID" value="MDR6103614.1"/>
    <property type="molecule type" value="Genomic_DNA"/>
</dbReference>
<accession>A0AAJ2ET47</accession>
<dbReference type="InterPro" id="IPR037171">
    <property type="entry name" value="NagB/RpiA_transferase-like"/>
</dbReference>
<dbReference type="InterPro" id="IPR018356">
    <property type="entry name" value="Tscrpt_reg_HTH_DeoR_CS"/>
</dbReference>
<name>A0AAJ2ET47_9HYPH</name>
<dbReference type="GO" id="GO:0003677">
    <property type="term" value="F:DNA binding"/>
    <property type="evidence" value="ECO:0007669"/>
    <property type="project" value="UniProtKB-KW"/>
</dbReference>
<protein>
    <submittedName>
        <fullName evidence="6">DeoR/GlpR family transcriptional regulator of sugar metabolism</fullName>
    </submittedName>
</protein>
<dbReference type="RefSeq" id="WP_309771956.1">
    <property type="nucleotide sequence ID" value="NZ_JAVIZC010000003.1"/>
</dbReference>
<sequence>MSKIDHFVSERQTLIFTELQNKGRVLAQDLAQAFDVSEDTIRRDLRDMAARGLCERVYGGALISGGNTVPLSHRVADRQDRKDALGRAAASRIASGITIFLDAGSTNLAIARHLPESAKLTVITNTPVIAAELSGRSDLELIVIGGRIDPAVGAAIDTTAISQLQEMRPDLCILGVCGMTTDGGLSADIYQDAIFKRLACKASARTLAAITSEKLGAGAAFHVAPLSPDLTLVLEGDADEAFVRDLQRQKLDIHVAGLDARTPSHLYSPKDQPT</sequence>
<dbReference type="InterPro" id="IPR050313">
    <property type="entry name" value="Carb_Metab_HTH_regulators"/>
</dbReference>
<keyword evidence="4" id="KW-0804">Transcription</keyword>
<proteinExistence type="predicted"/>
<dbReference type="Proteomes" id="UP001255601">
    <property type="component" value="Unassembled WGS sequence"/>
</dbReference>
<reference evidence="6" key="1">
    <citation type="submission" date="2023-08" db="EMBL/GenBank/DDBJ databases">
        <title>Functional and genomic diversity of the sorghum phyllosphere microbiome.</title>
        <authorList>
            <person name="Shade A."/>
        </authorList>
    </citation>
    <scope>NUCLEOTIDE SEQUENCE</scope>
    <source>
        <strain evidence="6">SORGH_AS_0974</strain>
    </source>
</reference>
<evidence type="ECO:0000256" key="2">
    <source>
        <dbReference type="ARBA" id="ARBA00023015"/>
    </source>
</evidence>
<dbReference type="InterPro" id="IPR036388">
    <property type="entry name" value="WH-like_DNA-bd_sf"/>
</dbReference>
<dbReference type="InterPro" id="IPR001034">
    <property type="entry name" value="DeoR_HTH"/>
</dbReference>
<keyword evidence="1" id="KW-0678">Repressor</keyword>
<organism evidence="6 7">
    <name type="scientific">Agrobacterium larrymoorei</name>
    <dbReference type="NCBI Taxonomy" id="160699"/>
    <lineage>
        <taxon>Bacteria</taxon>
        <taxon>Pseudomonadati</taxon>
        <taxon>Pseudomonadota</taxon>
        <taxon>Alphaproteobacteria</taxon>
        <taxon>Hyphomicrobiales</taxon>
        <taxon>Rhizobiaceae</taxon>
        <taxon>Rhizobium/Agrobacterium group</taxon>
        <taxon>Agrobacterium</taxon>
    </lineage>
</organism>
<dbReference type="PANTHER" id="PTHR30363:SF4">
    <property type="entry name" value="GLYCEROL-3-PHOSPHATE REGULON REPRESSOR"/>
    <property type="match status" value="1"/>
</dbReference>